<feature type="compositionally biased region" description="Polar residues" evidence="1">
    <location>
        <begin position="69"/>
        <end position="85"/>
    </location>
</feature>
<keyword evidence="3" id="KW-1185">Reference proteome</keyword>
<dbReference type="AlphaFoldDB" id="A0AAV3Z4X3"/>
<dbReference type="EMBL" id="BLXT01001916">
    <property type="protein sequence ID" value="GFN89063.1"/>
    <property type="molecule type" value="Genomic_DNA"/>
</dbReference>
<gene>
    <name evidence="2" type="ORF">PoB_001556900</name>
</gene>
<keyword evidence="2" id="KW-0675">Receptor</keyword>
<protein>
    <submittedName>
        <fullName evidence="2">Glutamate receptor delta-1 subunit</fullName>
    </submittedName>
</protein>
<accession>A0AAV3Z4X3</accession>
<evidence type="ECO:0000256" key="1">
    <source>
        <dbReference type="SAM" id="MobiDB-lite"/>
    </source>
</evidence>
<reference evidence="2 3" key="1">
    <citation type="journal article" date="2021" name="Elife">
        <title>Chloroplast acquisition without the gene transfer in kleptoplastic sea slugs, Plakobranchus ocellatus.</title>
        <authorList>
            <person name="Maeda T."/>
            <person name="Takahashi S."/>
            <person name="Yoshida T."/>
            <person name="Shimamura S."/>
            <person name="Takaki Y."/>
            <person name="Nagai Y."/>
            <person name="Toyoda A."/>
            <person name="Suzuki Y."/>
            <person name="Arimoto A."/>
            <person name="Ishii H."/>
            <person name="Satoh N."/>
            <person name="Nishiyama T."/>
            <person name="Hasebe M."/>
            <person name="Maruyama T."/>
            <person name="Minagawa J."/>
            <person name="Obokata J."/>
            <person name="Shigenobu S."/>
        </authorList>
    </citation>
    <scope>NUCLEOTIDE SEQUENCE [LARGE SCALE GENOMIC DNA]</scope>
</reference>
<organism evidence="2 3">
    <name type="scientific">Plakobranchus ocellatus</name>
    <dbReference type="NCBI Taxonomy" id="259542"/>
    <lineage>
        <taxon>Eukaryota</taxon>
        <taxon>Metazoa</taxon>
        <taxon>Spiralia</taxon>
        <taxon>Lophotrochozoa</taxon>
        <taxon>Mollusca</taxon>
        <taxon>Gastropoda</taxon>
        <taxon>Heterobranchia</taxon>
        <taxon>Euthyneura</taxon>
        <taxon>Panpulmonata</taxon>
        <taxon>Sacoglossa</taxon>
        <taxon>Placobranchoidea</taxon>
        <taxon>Plakobranchidae</taxon>
        <taxon>Plakobranchus</taxon>
    </lineage>
</organism>
<proteinExistence type="predicted"/>
<evidence type="ECO:0000313" key="2">
    <source>
        <dbReference type="EMBL" id="GFN89063.1"/>
    </source>
</evidence>
<feature type="region of interest" description="Disordered" evidence="1">
    <location>
        <begin position="1"/>
        <end position="26"/>
    </location>
</feature>
<name>A0AAV3Z4X3_9GAST</name>
<evidence type="ECO:0000313" key="3">
    <source>
        <dbReference type="Proteomes" id="UP000735302"/>
    </source>
</evidence>
<comment type="caution">
    <text evidence="2">The sequence shown here is derived from an EMBL/GenBank/DDBJ whole genome shotgun (WGS) entry which is preliminary data.</text>
</comment>
<dbReference type="Proteomes" id="UP000735302">
    <property type="component" value="Unassembled WGS sequence"/>
</dbReference>
<sequence>MATSKPLDLPISSFAKPPSSHVRPQHNDKEFKYRGTLFRPVSAQTNSSQNRTQINISFHDRSAKDESDALSSVEQKQSHVHSNQIRTLQIKPRRIQSAKGRLERLQDTNACYSSRTSEHPVLRDNKTSETCDKKASVLNLNDLVNIPNKEEAELTLHANIVHRTTNELNHKQNFRPSSAKCTVGCPVSTAEPVEKNPTSADNVLKPAVYGLKLGRQVFGNESHILEAWAKTEKDYPFKLKEKEEGNLEMKRETTASEKRNLPQTLHPLQRWLCHNTHSGVTGIDSDNCLVFLSRDYTAHELPAVPPPQNLVEDLPYTCLVATPREKHPKKYHHPFFEHDTKSLEWKCSHTKAFDPNAHGDISFLLSPPQRRNPQAIRLEIAELENLMQGIGSLNSDCSFVKFQAEITRAQAQARELILPDSSSENEQPADLFGLLKFYKEHDKAMAIIRERRRICLQELQQLEEGNTK</sequence>
<feature type="region of interest" description="Disordered" evidence="1">
    <location>
        <begin position="62"/>
        <end position="85"/>
    </location>
</feature>